<keyword evidence="3" id="KW-1185">Reference proteome</keyword>
<evidence type="ECO:0000313" key="3">
    <source>
        <dbReference type="Proteomes" id="UP001385951"/>
    </source>
</evidence>
<feature type="compositionally biased region" description="Basic and acidic residues" evidence="1">
    <location>
        <begin position="8"/>
        <end position="22"/>
    </location>
</feature>
<proteinExistence type="predicted"/>
<name>A0AAW0G5Z3_9APHY</name>
<reference evidence="2 3" key="1">
    <citation type="submission" date="2022-09" db="EMBL/GenBank/DDBJ databases">
        <authorList>
            <person name="Palmer J.M."/>
        </authorList>
    </citation>
    <scope>NUCLEOTIDE SEQUENCE [LARGE SCALE GENOMIC DNA]</scope>
    <source>
        <strain evidence="2 3">DSM 7382</strain>
    </source>
</reference>
<evidence type="ECO:0000313" key="2">
    <source>
        <dbReference type="EMBL" id="KAK7687802.1"/>
    </source>
</evidence>
<evidence type="ECO:0000256" key="1">
    <source>
        <dbReference type="SAM" id="MobiDB-lite"/>
    </source>
</evidence>
<dbReference type="AlphaFoldDB" id="A0AAW0G5Z3"/>
<protein>
    <submittedName>
        <fullName evidence="2">Uncharacterized protein</fullName>
    </submittedName>
</protein>
<accession>A0AAW0G5Z3</accession>
<gene>
    <name evidence="2" type="ORF">QCA50_009021</name>
</gene>
<sequence length="203" mass="22561">MLCVARQLQHESDAPQATREDLSAAQHRVASLTQERDAAQAEVKDARRELHNTRRRSVHDDNSFELARQENNLLEEKLEAVNNDCRMLEAGKRSIEQAFAAKVDYCETLEKELKTVKGRMSSTPIKMAFSGKEEIKSPAPPSTPPVPTSSTLVIMSQETSHSRGESIVYQSSPLRSISTNAIDPLILKHLAHFSGSPAYSDSF</sequence>
<organism evidence="2 3">
    <name type="scientific">Cerrena zonata</name>
    <dbReference type="NCBI Taxonomy" id="2478898"/>
    <lineage>
        <taxon>Eukaryota</taxon>
        <taxon>Fungi</taxon>
        <taxon>Dikarya</taxon>
        <taxon>Basidiomycota</taxon>
        <taxon>Agaricomycotina</taxon>
        <taxon>Agaricomycetes</taxon>
        <taxon>Polyporales</taxon>
        <taxon>Cerrenaceae</taxon>
        <taxon>Cerrena</taxon>
    </lineage>
</organism>
<dbReference type="EMBL" id="JASBNA010000012">
    <property type="protein sequence ID" value="KAK7687802.1"/>
    <property type="molecule type" value="Genomic_DNA"/>
</dbReference>
<comment type="caution">
    <text evidence="2">The sequence shown here is derived from an EMBL/GenBank/DDBJ whole genome shotgun (WGS) entry which is preliminary data.</text>
</comment>
<dbReference type="Proteomes" id="UP001385951">
    <property type="component" value="Unassembled WGS sequence"/>
</dbReference>
<feature type="region of interest" description="Disordered" evidence="1">
    <location>
        <begin position="1"/>
        <end position="26"/>
    </location>
</feature>